<dbReference type="Pfam" id="PF20434">
    <property type="entry name" value="BD-FAE"/>
    <property type="match status" value="1"/>
</dbReference>
<proteinExistence type="predicted"/>
<dbReference type="SUPFAM" id="SSF53474">
    <property type="entry name" value="alpha/beta-Hydrolases"/>
    <property type="match status" value="1"/>
</dbReference>
<dbReference type="InterPro" id="IPR050300">
    <property type="entry name" value="GDXG_lipolytic_enzyme"/>
</dbReference>
<comment type="caution">
    <text evidence="3">The sequence shown here is derived from an EMBL/GenBank/DDBJ whole genome shotgun (WGS) entry which is preliminary data.</text>
</comment>
<evidence type="ECO:0000313" key="3">
    <source>
        <dbReference type="EMBL" id="CAF1430595.1"/>
    </source>
</evidence>
<dbReference type="AlphaFoldDB" id="A0A815N0F0"/>
<evidence type="ECO:0000313" key="5">
    <source>
        <dbReference type="Proteomes" id="UP000663860"/>
    </source>
</evidence>
<keyword evidence="1" id="KW-0378">Hydrolase</keyword>
<dbReference type="GO" id="GO:0016787">
    <property type="term" value="F:hydrolase activity"/>
    <property type="evidence" value="ECO:0007669"/>
    <property type="project" value="UniProtKB-KW"/>
</dbReference>
<reference evidence="3" key="1">
    <citation type="submission" date="2021-02" db="EMBL/GenBank/DDBJ databases">
        <authorList>
            <person name="Nowell W R."/>
        </authorList>
    </citation>
    <scope>NUCLEOTIDE SEQUENCE</scope>
</reference>
<evidence type="ECO:0000259" key="2">
    <source>
        <dbReference type="Pfam" id="PF20434"/>
    </source>
</evidence>
<dbReference type="InterPro" id="IPR049492">
    <property type="entry name" value="BD-FAE-like_dom"/>
</dbReference>
<dbReference type="Proteomes" id="UP000663868">
    <property type="component" value="Unassembled WGS sequence"/>
</dbReference>
<dbReference type="EMBL" id="CAJOBB010001120">
    <property type="protein sequence ID" value="CAF3812064.1"/>
    <property type="molecule type" value="Genomic_DNA"/>
</dbReference>
<name>A0A815N0F0_9BILA</name>
<dbReference type="InterPro" id="IPR029058">
    <property type="entry name" value="AB_hydrolase_fold"/>
</dbReference>
<protein>
    <recommendedName>
        <fullName evidence="2">BD-FAE-like domain-containing protein</fullName>
    </recommendedName>
</protein>
<dbReference type="PANTHER" id="PTHR48081">
    <property type="entry name" value="AB HYDROLASE SUPERFAMILY PROTEIN C4A8.06C"/>
    <property type="match status" value="1"/>
</dbReference>
<accession>A0A815N0F0</accession>
<evidence type="ECO:0000313" key="4">
    <source>
        <dbReference type="EMBL" id="CAF3812064.1"/>
    </source>
</evidence>
<dbReference type="EMBL" id="CAJNOE010001524">
    <property type="protein sequence ID" value="CAF1430595.1"/>
    <property type="molecule type" value="Genomic_DNA"/>
</dbReference>
<dbReference type="Proteomes" id="UP000663860">
    <property type="component" value="Unassembled WGS sequence"/>
</dbReference>
<organism evidence="3 5">
    <name type="scientific">Adineta steineri</name>
    <dbReference type="NCBI Taxonomy" id="433720"/>
    <lineage>
        <taxon>Eukaryota</taxon>
        <taxon>Metazoa</taxon>
        <taxon>Spiralia</taxon>
        <taxon>Gnathifera</taxon>
        <taxon>Rotifera</taxon>
        <taxon>Eurotatoria</taxon>
        <taxon>Bdelloidea</taxon>
        <taxon>Adinetida</taxon>
        <taxon>Adinetidae</taxon>
        <taxon>Adineta</taxon>
    </lineage>
</organism>
<feature type="domain" description="BD-FAE-like" evidence="2">
    <location>
        <begin position="1"/>
        <end position="91"/>
    </location>
</feature>
<dbReference type="PANTHER" id="PTHR48081:SF3">
    <property type="entry name" value="ALPHA_BETA HYDROLASE FOLD-3 DOMAIN-CONTAINING PROTEIN"/>
    <property type="match status" value="1"/>
</dbReference>
<gene>
    <name evidence="3" type="ORF">IZO911_LOCUS41209</name>
    <name evidence="4" type="ORF">KXQ929_LOCUS17682</name>
</gene>
<sequence>MVHGGIHVTGNKTLEIQSPRVFREFINRGWCVITMNYLLGPHALVSDMLDDLVDAYAFLHEHLAHKFPIDINNIHLFGQSSAGALVLLCGRLFQPRPKSVVAMYPLTDYMTNYIYVKPLKSDSLFLNLHRRLSKQPVQESPVLESLINNPRILTNPEEFSLMPRLRYSVYFLVNTSYFWAYVTHDVSMDESTIRIRLAAMSPIANVDDRFPPTYCAHGTGDTGVNYMDTVAFVRVLRLHNIPCVLYLAPELPHSFDVDEVADNVWYPHVLPAFDFLQKYIDKNAETDSK</sequence>
<dbReference type="Gene3D" id="3.40.50.1820">
    <property type="entry name" value="alpha/beta hydrolase"/>
    <property type="match status" value="1"/>
</dbReference>
<evidence type="ECO:0000256" key="1">
    <source>
        <dbReference type="ARBA" id="ARBA00022801"/>
    </source>
</evidence>